<gene>
    <name evidence="1" type="ORF">THAOC_17960</name>
</gene>
<proteinExistence type="predicted"/>
<feature type="non-terminal residue" evidence="1">
    <location>
        <position position="465"/>
    </location>
</feature>
<comment type="caution">
    <text evidence="1">The sequence shown here is derived from an EMBL/GenBank/DDBJ whole genome shotgun (WGS) entry which is preliminary data.</text>
</comment>
<organism evidence="1 2">
    <name type="scientific">Thalassiosira oceanica</name>
    <name type="common">Marine diatom</name>
    <dbReference type="NCBI Taxonomy" id="159749"/>
    <lineage>
        <taxon>Eukaryota</taxon>
        <taxon>Sar</taxon>
        <taxon>Stramenopiles</taxon>
        <taxon>Ochrophyta</taxon>
        <taxon>Bacillariophyta</taxon>
        <taxon>Coscinodiscophyceae</taxon>
        <taxon>Thalassiosirophycidae</taxon>
        <taxon>Thalassiosirales</taxon>
        <taxon>Thalassiosiraceae</taxon>
        <taxon>Thalassiosira</taxon>
    </lineage>
</organism>
<name>K0S8A4_THAOC</name>
<keyword evidence="2" id="KW-1185">Reference proteome</keyword>
<protein>
    <submittedName>
        <fullName evidence="1">Uncharacterized protein</fullName>
    </submittedName>
</protein>
<evidence type="ECO:0000313" key="2">
    <source>
        <dbReference type="Proteomes" id="UP000266841"/>
    </source>
</evidence>
<reference evidence="1 2" key="1">
    <citation type="journal article" date="2012" name="Genome Biol.">
        <title>Genome and low-iron response of an oceanic diatom adapted to chronic iron limitation.</title>
        <authorList>
            <person name="Lommer M."/>
            <person name="Specht M."/>
            <person name="Roy A.S."/>
            <person name="Kraemer L."/>
            <person name="Andreson R."/>
            <person name="Gutowska M.A."/>
            <person name="Wolf J."/>
            <person name="Bergner S.V."/>
            <person name="Schilhabel M.B."/>
            <person name="Klostermeier U.C."/>
            <person name="Beiko R.G."/>
            <person name="Rosenstiel P."/>
            <person name="Hippler M."/>
            <person name="Laroche J."/>
        </authorList>
    </citation>
    <scope>NUCLEOTIDE SEQUENCE [LARGE SCALE GENOMIC DNA]</scope>
    <source>
        <strain evidence="1 2">CCMP1005</strain>
    </source>
</reference>
<evidence type="ECO:0000313" key="1">
    <source>
        <dbReference type="EMBL" id="EJK61535.1"/>
    </source>
</evidence>
<dbReference type="Proteomes" id="UP000266841">
    <property type="component" value="Unassembled WGS sequence"/>
</dbReference>
<dbReference type="AlphaFoldDB" id="K0S8A4"/>
<sequence length="465" mass="50282">MTSTPARPQTCAEHYGQPPDVIDYLTADGTPNAFASLNVIDAATAPAPAAIRDQLAAAAAAGRHVSAMLFHAGSNEAVIYHGLSKFGVPLGGTENTEYHDKMIAEEGDLVAGIPYTVSIQDSALNRQATSVRILNPTALVAHLAANPGDQWMDPVPDTEAESVEVQFRQLTFIPPKYEAAVEANPTSPLYYTNVFPMVQTNGDEAMMAGVTQAFALRFTRTTAGTDSSAIQVGTVPARLPRSALALRASHVNRLLPGRVGTPASSAGGGGVTTAEFLDRLDAREESRLRREEEREQKKKSPAAVFGGLASEKLLDLMGYESWDHVPEDHIYKVLLKCNKSEWRNNLQSKLEALAKAEHYLGLKITVSDNDLKALVSGNWTVLSPAFLSTSDGVLTVPFRYNAVDIAQAQKIMKTNLQHDLINSHGARPSLDDATELSKVDIALPSKQDYLDQLRRFKLIIMAALP</sequence>
<accession>K0S8A4</accession>
<dbReference type="EMBL" id="AGNL01019852">
    <property type="protein sequence ID" value="EJK61535.1"/>
    <property type="molecule type" value="Genomic_DNA"/>
</dbReference>